<evidence type="ECO:0000256" key="4">
    <source>
        <dbReference type="ARBA" id="ARBA00022694"/>
    </source>
</evidence>
<evidence type="ECO:0000256" key="6">
    <source>
        <dbReference type="ARBA" id="ARBA00022741"/>
    </source>
</evidence>
<reference evidence="11 12" key="1">
    <citation type="submission" date="2016-03" db="EMBL/GenBank/DDBJ databases">
        <title>Chemosynthetic sulphur-oxidizing symbionts of marine invertebrate animals are capable of nitrogen fixation.</title>
        <authorList>
            <person name="Petersen J.M."/>
            <person name="Kemper A."/>
            <person name="Gruber-Vodicka H."/>
            <person name="Cardini U."/>
            <person name="Geest Mvander."/>
            <person name="Kleiner M."/>
            <person name="Bulgheresi S."/>
            <person name="Fussmann M."/>
            <person name="Herbold C."/>
            <person name="Seah B.K.B."/>
            <person name="Antony C.Paul."/>
            <person name="Liu D."/>
            <person name="Belitz A."/>
            <person name="Weber M."/>
        </authorList>
    </citation>
    <scope>NUCLEOTIDE SEQUENCE [LARGE SCALE GENOMIC DNA]</scope>
    <source>
        <strain evidence="11">G_D</strain>
    </source>
</reference>
<keyword evidence="2 9" id="KW-0963">Cytoplasm</keyword>
<dbReference type="InterPro" id="IPR006070">
    <property type="entry name" value="Sua5-like_dom"/>
</dbReference>
<dbReference type="GO" id="GO:0003725">
    <property type="term" value="F:double-stranded RNA binding"/>
    <property type="evidence" value="ECO:0007669"/>
    <property type="project" value="InterPro"/>
</dbReference>
<dbReference type="EMBL" id="LVJZ01000003">
    <property type="protein sequence ID" value="ODB98476.1"/>
    <property type="molecule type" value="Genomic_DNA"/>
</dbReference>
<keyword evidence="5 9" id="KW-0548">Nucleotidyltransferase</keyword>
<evidence type="ECO:0000256" key="7">
    <source>
        <dbReference type="ARBA" id="ARBA00022840"/>
    </source>
</evidence>
<evidence type="ECO:0000313" key="12">
    <source>
        <dbReference type="Proteomes" id="UP000094849"/>
    </source>
</evidence>
<evidence type="ECO:0000256" key="5">
    <source>
        <dbReference type="ARBA" id="ARBA00022695"/>
    </source>
</evidence>
<comment type="catalytic activity">
    <reaction evidence="8 9">
        <text>L-threonine + hydrogencarbonate + ATP = L-threonylcarbamoyladenylate + diphosphate + H2O</text>
        <dbReference type="Rhea" id="RHEA:36407"/>
        <dbReference type="ChEBI" id="CHEBI:15377"/>
        <dbReference type="ChEBI" id="CHEBI:17544"/>
        <dbReference type="ChEBI" id="CHEBI:30616"/>
        <dbReference type="ChEBI" id="CHEBI:33019"/>
        <dbReference type="ChEBI" id="CHEBI:57926"/>
        <dbReference type="ChEBI" id="CHEBI:73682"/>
        <dbReference type="EC" id="2.7.7.87"/>
    </reaction>
</comment>
<sequence length="184" mass="19981">MHPWHLRLARNVIHGGGLIAYPTEAVFGLGCHPLDGDAVARLLKLKQRPQAKGLILIADRPEALTPYLGEIPKQAWQRVVESWPGPNTWVVPASDTTPEWLTGRHDSIAVRVTDHPVAAALCRIADTPLVSTSANLSQHPPARNPLQVTLRCNPGVDLVIHGRTGGLSRPTAIRDALKETLIRG</sequence>
<dbReference type="GO" id="GO:0002949">
    <property type="term" value="P:tRNA threonylcarbamoyladenosine modification"/>
    <property type="evidence" value="ECO:0007669"/>
    <property type="project" value="UniProtKB-UniRule"/>
</dbReference>
<dbReference type="Pfam" id="PF01300">
    <property type="entry name" value="Sua5_yciO_yrdC"/>
    <property type="match status" value="1"/>
</dbReference>
<evidence type="ECO:0000313" key="11">
    <source>
        <dbReference type="EMBL" id="ODB98476.1"/>
    </source>
</evidence>
<protein>
    <recommendedName>
        <fullName evidence="9">Threonylcarbamoyl-AMP synthase</fullName>
        <shortName evidence="9">TC-AMP synthase</shortName>
        <ecNumber evidence="9">2.7.7.87</ecNumber>
    </recommendedName>
    <alternativeName>
        <fullName evidence="9">L-threonylcarbamoyladenylate synthase</fullName>
    </alternativeName>
    <alternativeName>
        <fullName evidence="9">t(6)A37 threonylcarbamoyladenosine biosynthesis protein TsaC</fullName>
    </alternativeName>
    <alternativeName>
        <fullName evidence="9">tRNA threonylcarbamoyladenosine biosynthesis protein TsaC</fullName>
    </alternativeName>
</protein>
<evidence type="ECO:0000259" key="10">
    <source>
        <dbReference type="PROSITE" id="PS51163"/>
    </source>
</evidence>
<dbReference type="STRING" id="1818881.A3196_05130"/>
<dbReference type="SUPFAM" id="SSF55821">
    <property type="entry name" value="YrdC/RibB"/>
    <property type="match status" value="1"/>
</dbReference>
<dbReference type="Gene3D" id="3.90.870.10">
    <property type="entry name" value="DHBP synthase"/>
    <property type="match status" value="1"/>
</dbReference>
<keyword evidence="3 9" id="KW-0808">Transferase</keyword>
<dbReference type="GO" id="GO:0005524">
    <property type="term" value="F:ATP binding"/>
    <property type="evidence" value="ECO:0007669"/>
    <property type="project" value="UniProtKB-UniRule"/>
</dbReference>
<evidence type="ECO:0000256" key="9">
    <source>
        <dbReference type="HAMAP-Rule" id="MF_01852"/>
    </source>
</evidence>
<keyword evidence="7 9" id="KW-0067">ATP-binding</keyword>
<keyword evidence="6 9" id="KW-0547">Nucleotide-binding</keyword>
<gene>
    <name evidence="9" type="primary">tsaC</name>
    <name evidence="11" type="ORF">A3196_05130</name>
</gene>
<dbReference type="EC" id="2.7.7.87" evidence="9"/>
<organism evidence="11 12">
    <name type="scientific">Candidatus Thiodiazotropha endoloripes</name>
    <dbReference type="NCBI Taxonomy" id="1818881"/>
    <lineage>
        <taxon>Bacteria</taxon>
        <taxon>Pseudomonadati</taxon>
        <taxon>Pseudomonadota</taxon>
        <taxon>Gammaproteobacteria</taxon>
        <taxon>Chromatiales</taxon>
        <taxon>Sedimenticolaceae</taxon>
        <taxon>Candidatus Thiodiazotropha</taxon>
    </lineage>
</organism>
<dbReference type="HAMAP" id="MF_01852">
    <property type="entry name" value="TsaC"/>
    <property type="match status" value="1"/>
</dbReference>
<keyword evidence="12" id="KW-1185">Reference proteome</keyword>
<comment type="subcellular location">
    <subcellularLocation>
        <location evidence="1 9">Cytoplasm</location>
    </subcellularLocation>
</comment>
<dbReference type="PANTHER" id="PTHR17490">
    <property type="entry name" value="SUA5"/>
    <property type="match status" value="1"/>
</dbReference>
<dbReference type="Proteomes" id="UP000094849">
    <property type="component" value="Unassembled WGS sequence"/>
</dbReference>
<evidence type="ECO:0000256" key="3">
    <source>
        <dbReference type="ARBA" id="ARBA00022679"/>
    </source>
</evidence>
<dbReference type="GO" id="GO:0006450">
    <property type="term" value="P:regulation of translational fidelity"/>
    <property type="evidence" value="ECO:0007669"/>
    <property type="project" value="TreeGrafter"/>
</dbReference>
<accession>A0A1E2UUQ7</accession>
<dbReference type="AlphaFoldDB" id="A0A1E2UUQ7"/>
<dbReference type="GO" id="GO:0061710">
    <property type="term" value="F:L-threonylcarbamoyladenylate synthase"/>
    <property type="evidence" value="ECO:0007669"/>
    <property type="project" value="UniProtKB-EC"/>
</dbReference>
<evidence type="ECO:0000256" key="8">
    <source>
        <dbReference type="ARBA" id="ARBA00048366"/>
    </source>
</evidence>
<dbReference type="PROSITE" id="PS51163">
    <property type="entry name" value="YRDC"/>
    <property type="match status" value="1"/>
</dbReference>
<dbReference type="GO" id="GO:0000049">
    <property type="term" value="F:tRNA binding"/>
    <property type="evidence" value="ECO:0007669"/>
    <property type="project" value="TreeGrafter"/>
</dbReference>
<comment type="similarity">
    <text evidence="9">Belongs to the SUA5 family. TsaC subfamily.</text>
</comment>
<evidence type="ECO:0000256" key="2">
    <source>
        <dbReference type="ARBA" id="ARBA00022490"/>
    </source>
</evidence>
<evidence type="ECO:0000256" key="1">
    <source>
        <dbReference type="ARBA" id="ARBA00004496"/>
    </source>
</evidence>
<proteinExistence type="inferred from homology"/>
<name>A0A1E2UUQ7_9GAMM</name>
<dbReference type="InterPro" id="IPR023535">
    <property type="entry name" value="TC-AMP_synthase"/>
</dbReference>
<comment type="function">
    <text evidence="9">Required for the formation of a threonylcarbamoyl group on adenosine at position 37 (t(6)A37) in tRNAs that read codons beginning with adenine. Catalyzes the conversion of L-threonine, HCO(3)(-)/CO(2) and ATP to give threonylcarbamoyl-AMP (TC-AMP) as the acyladenylate intermediate, with the release of diphosphate.</text>
</comment>
<feature type="domain" description="YrdC-like" evidence="10">
    <location>
        <begin position="3"/>
        <end position="184"/>
    </location>
</feature>
<dbReference type="GO" id="GO:0005737">
    <property type="term" value="C:cytoplasm"/>
    <property type="evidence" value="ECO:0007669"/>
    <property type="project" value="UniProtKB-SubCell"/>
</dbReference>
<dbReference type="InterPro" id="IPR017945">
    <property type="entry name" value="DHBP_synth_RibB-like_a/b_dom"/>
</dbReference>
<keyword evidence="4 9" id="KW-0819">tRNA processing</keyword>
<dbReference type="PANTHER" id="PTHR17490:SF18">
    <property type="entry name" value="THREONYLCARBAMOYL-AMP SYNTHASE"/>
    <property type="match status" value="1"/>
</dbReference>
<comment type="caution">
    <text evidence="11">The sequence shown here is derived from an EMBL/GenBank/DDBJ whole genome shotgun (WGS) entry which is preliminary data.</text>
</comment>
<dbReference type="InterPro" id="IPR050156">
    <property type="entry name" value="TC-AMP_synthase_SUA5"/>
</dbReference>